<proteinExistence type="predicted"/>
<dbReference type="OrthoDB" id="8727902at2"/>
<dbReference type="InterPro" id="IPR022385">
    <property type="entry name" value="Rhs_assc_core"/>
</dbReference>
<evidence type="ECO:0000259" key="4">
    <source>
        <dbReference type="Pfam" id="PF09994"/>
    </source>
</evidence>
<dbReference type="PATRIC" id="fig|1348657.5.peg.3265"/>
<evidence type="ECO:0000313" key="8">
    <source>
        <dbReference type="Proteomes" id="UP000015455"/>
    </source>
</evidence>
<feature type="compositionally biased region" description="Low complexity" evidence="2">
    <location>
        <begin position="36"/>
        <end position="56"/>
    </location>
</feature>
<dbReference type="NCBIfam" id="TIGR01643">
    <property type="entry name" value="YD_repeat_2x"/>
    <property type="match status" value="3"/>
</dbReference>
<keyword evidence="3" id="KW-0732">Signal</keyword>
<evidence type="ECO:0000259" key="5">
    <source>
        <dbReference type="Pfam" id="PF20148"/>
    </source>
</evidence>
<keyword evidence="8" id="KW-1185">Reference proteome</keyword>
<sequence>MIIAHTSARSRRAHGLPALALSLVLAWAPATLAQTSSSGSLLPTSSTQSLPQSSASDPNCISIEGGDPAAAHPCGEQAPASQESPDGVAHGAGNPIDVITGNKYQRETDLPALPGVLGIEIVRHYNSTQAGTDAPLGLLGRGWRLSYETDLHVLGEQLHIVQADGTRLVFAPDRAQPGRYHHPDPARGAISASTTAGGGTRVASYRWIWPDGRTLDFDARGKLLQIRMPSGEFLSLTRGRDGELMKVTDPQGRSLSFEYAPRSSRGFRGVVAITSPLGRFSYTHQNERTLPGLSNLIAATHPDGSVRRYHYGADSAEATHIGGAAKTWPHHLTGISLTAAPGARTQDGPGERRLSTYAYDRAGRAILSVRGMARTLDESGQPRAGTGIEQVELDFAAPELTVLTNSLGQRTTYRHTRIHGEPRLLEAIGAGCARCGETNVRYQYDARGRLMRSTQLDHAGQALVAIILTRDATGRMLRKSVQLFGGAKPLPERLLARYEYADNSPRPALITRPSVVPGREHRLQFTYNDAGQITRLVETGFSPLDADGEPIDDPSLATPIERSSSFTYTRINGRSLLAATDGPLPNGPKASPADSDISTFVWDAGGNHISNLTLPGNRISTLEYDPATGAIMGVGNDEGFSTRYSYNLRLQPTTVRHDGPGQTPTREVHFDYDDLGRPVESRTSFSPAANWLQAWDEHGQLRWHASALGVLNTFRYDTEGRMVERSRRSASFEQTESLRYDAHGRLITVRDNAGRGRDWHYEANGRLLRAIDADGLVHPVSAEVPRRPQPTESPTRTQRLHDDFGRIVWQRSPDRGTVVHAYDALDRLVTMQDARGNRARYAYDDWGRIQRQRITDAGSGAVEETQWRYDGRRLIELIHPTQRERYQYDARGLRSARIVTLPTARGELTTVTRYEHDDNGQLVSTTLPDGSRLRYVRNGQGQVVALKRDPVGASWSIWPTGEQIISEGFERDLAGLRSHVSGNGIHTLYQRSRAGVLARVVHRRVPRPGLETAASSPMELLGRSTREIAERLLGITPAHAHASAPSVDATSGPTIQQAEITILPGALGLADDPAALLDHRYLWDVRGNLLHSRQRAAADGARPTTSGHAYDRHGRLLSSVRWKTDADTLTEEAVWRFAYDATQRRILSQQGVRSQHELTAGTQAAHFEPGTHRRSAPSAPTHYTASGQPERWGEREYDWDARGRLTTVRAHGQVLARYRYDHRGLRNTRQVGERTIHTVYDEHRQPLAELDAEGRILRQYVWLAELPLAVIDTPHGVAPARAEHSVTARFADGLYRLLHAAFTQPERIVWLHANHLGAPELATDANGQVLWRATYAPFGAATVQARDFSLNLRLPGQIFDAETGLHYNRARYYDPEAGQYLTPDPLGTPDGPNPYAYVGFNPLRNVDPDGLILFAFDGTDNSKEERERARLGGSDTNVVRFWRLYDDGNQNYVSGVGSRHYEDGATNYLGEAYEDILPKGFGPVPDRGGNFTGRERIQRMWEYFIDEAEALDDKNVMDIDIVGFSRGAAQARDFANRLAELLVEHEGKRMIQYEAVDPKTRRDVTRCQPVNLRFIGLFDTVLSTDLPFSADYRLSIPDEFSHVAHAVALNEYRSQPIGWDVGYPFNADFWNSTRRNLDEDLHQGGFPLESIGASSQTLGQVRIERGFIGAHADIGGGYETGENQLSFVALNWMVKQAELARVKMDVPNLIPIPTANPIIHDQSNGLRIGHPNDPENPRMISREVHEGDSTRTEWELLRAEDREVRGAMSGTTQRTMDFTAFAPDNRSMVNSQTHAYITYFNRPVSSNPNDTWETLRGNQTGTVNIVGYMEWLKDNGYAFTSP</sequence>
<name>S9ZHZ2_9RHOO</name>
<reference evidence="7 8" key="1">
    <citation type="submission" date="2013-06" db="EMBL/GenBank/DDBJ databases">
        <title>Draft genome sequence of Thauera terpenica.</title>
        <authorList>
            <person name="Liu B."/>
            <person name="Frostegard A.H."/>
            <person name="Shapleigh J.P."/>
        </authorList>
    </citation>
    <scope>NUCLEOTIDE SEQUENCE [LARGE SCALE GENOMIC DNA]</scope>
    <source>
        <strain evidence="7 8">58Eu</strain>
    </source>
</reference>
<feature type="chain" id="PRO_5004561729" evidence="3">
    <location>
        <begin position="34"/>
        <end position="1842"/>
    </location>
</feature>
<evidence type="ECO:0000256" key="2">
    <source>
        <dbReference type="SAM" id="MobiDB-lite"/>
    </source>
</evidence>
<feature type="signal peptide" evidence="3">
    <location>
        <begin position="1"/>
        <end position="33"/>
    </location>
</feature>
<dbReference type="eggNOG" id="COG3209">
    <property type="taxonomic scope" value="Bacteria"/>
</dbReference>
<dbReference type="EMBL" id="ATJV01000092">
    <property type="protein sequence ID" value="EPZ14201.1"/>
    <property type="molecule type" value="Genomic_DNA"/>
</dbReference>
<feature type="region of interest" description="Disordered" evidence="2">
    <location>
        <begin position="36"/>
        <end position="95"/>
    </location>
</feature>
<gene>
    <name evidence="7" type="ORF">M622_06400</name>
</gene>
<dbReference type="InterPro" id="IPR045351">
    <property type="entry name" value="DUF6531"/>
</dbReference>
<dbReference type="PANTHER" id="PTHR32305:SF15">
    <property type="entry name" value="PROTEIN RHSA-RELATED"/>
    <property type="match status" value="1"/>
</dbReference>
<feature type="domain" description="DUF6531" evidence="5">
    <location>
        <begin position="93"/>
        <end position="170"/>
    </location>
</feature>
<dbReference type="InterPro" id="IPR031325">
    <property type="entry name" value="RHS_repeat"/>
</dbReference>
<dbReference type="InterPro" id="IPR056823">
    <property type="entry name" value="TEN-like_YD-shell"/>
</dbReference>
<dbReference type="Pfam" id="PF09994">
    <property type="entry name" value="T6SS_Tle1-like_cat"/>
    <property type="match status" value="1"/>
</dbReference>
<dbReference type="InterPro" id="IPR006530">
    <property type="entry name" value="YD"/>
</dbReference>
<dbReference type="RefSeq" id="WP_021250658.1">
    <property type="nucleotide sequence ID" value="NZ_ATJV01000092.1"/>
</dbReference>
<feature type="domain" description="T6SS Phospholipase effector Tle1-like catalytic" evidence="4">
    <location>
        <begin position="1414"/>
        <end position="1696"/>
    </location>
</feature>
<accession>S9ZHZ2</accession>
<dbReference type="PRINTS" id="PR00394">
    <property type="entry name" value="RHSPROTEIN"/>
</dbReference>
<organism evidence="7 8">
    <name type="scientific">Thauera terpenica 58Eu</name>
    <dbReference type="NCBI Taxonomy" id="1348657"/>
    <lineage>
        <taxon>Bacteria</taxon>
        <taxon>Pseudomonadati</taxon>
        <taxon>Pseudomonadota</taxon>
        <taxon>Betaproteobacteria</taxon>
        <taxon>Rhodocyclales</taxon>
        <taxon>Zoogloeaceae</taxon>
        <taxon>Thauera</taxon>
    </lineage>
</organism>
<dbReference type="PANTHER" id="PTHR32305">
    <property type="match status" value="1"/>
</dbReference>
<feature type="domain" description="Teneurin-like YD-shell" evidence="6">
    <location>
        <begin position="1301"/>
        <end position="1384"/>
    </location>
</feature>
<dbReference type="Pfam" id="PF25023">
    <property type="entry name" value="TEN_YD-shell"/>
    <property type="match status" value="1"/>
</dbReference>
<dbReference type="InterPro" id="IPR050708">
    <property type="entry name" value="T6SS_VgrG/RHS"/>
</dbReference>
<keyword evidence="1" id="KW-0677">Repeat</keyword>
<dbReference type="NCBIfam" id="TIGR03696">
    <property type="entry name" value="Rhs_assc_core"/>
    <property type="match status" value="1"/>
</dbReference>
<evidence type="ECO:0000256" key="1">
    <source>
        <dbReference type="ARBA" id="ARBA00022737"/>
    </source>
</evidence>
<feature type="region of interest" description="Disordered" evidence="2">
    <location>
        <begin position="1166"/>
        <end position="1191"/>
    </location>
</feature>
<dbReference type="STRING" id="1348657.M622_06400"/>
<protein>
    <submittedName>
        <fullName evidence="7">Uncharacterized protein</fullName>
    </submittedName>
</protein>
<dbReference type="Pfam" id="PF05593">
    <property type="entry name" value="RHS_repeat"/>
    <property type="match status" value="3"/>
</dbReference>
<evidence type="ECO:0000256" key="3">
    <source>
        <dbReference type="SAM" id="SignalP"/>
    </source>
</evidence>
<comment type="caution">
    <text evidence="7">The sequence shown here is derived from an EMBL/GenBank/DDBJ whole genome shotgun (WGS) entry which is preliminary data.</text>
</comment>
<evidence type="ECO:0000259" key="6">
    <source>
        <dbReference type="Pfam" id="PF25023"/>
    </source>
</evidence>
<dbReference type="Gene3D" id="2.180.10.10">
    <property type="entry name" value="RHS repeat-associated core"/>
    <property type="match status" value="3"/>
</dbReference>
<dbReference type="Proteomes" id="UP000015455">
    <property type="component" value="Unassembled WGS sequence"/>
</dbReference>
<dbReference type="InterPro" id="IPR018712">
    <property type="entry name" value="Tle1-like_cat"/>
</dbReference>
<evidence type="ECO:0000313" key="7">
    <source>
        <dbReference type="EMBL" id="EPZ14201.1"/>
    </source>
</evidence>
<dbReference type="Pfam" id="PF20148">
    <property type="entry name" value="DUF6531"/>
    <property type="match status" value="1"/>
</dbReference>